<reference evidence="1 2" key="1">
    <citation type="journal article" date="2019" name="bioRxiv">
        <title>Genomics, evolutionary history and diagnostics of the Alternaria alternata species group including apple and Asian pear pathotypes.</title>
        <authorList>
            <person name="Armitage A.D."/>
            <person name="Cockerton H.M."/>
            <person name="Sreenivasaprasad S."/>
            <person name="Woodhall J.W."/>
            <person name="Lane C.R."/>
            <person name="Harrison R.J."/>
            <person name="Clarkson J.P."/>
        </authorList>
    </citation>
    <scope>NUCLEOTIDE SEQUENCE [LARGE SCALE GENOMIC DNA]</scope>
    <source>
        <strain evidence="1 2">FERA 650</strain>
    </source>
</reference>
<sequence>MGAPEASSSSTPTYEKYGLIQLWPENNEIGDTRIDLIALPGLDTSVSTDDGCNHTIETFTAKNKKLWLRDFLPEDLPNVRVMDYGYSAKVVSHEDNTLFEEAEKLLRKLERKRIESGGDGRPIFLLGYSLGGILLKQALVRAFGGDDTFRAVTQNIYCIMFMGTPHKGANNATLASTVLSVTGVLSGGKIDSSWISTLEKLSDSAQMLRENYRHLLEKYQIVSIYELQKYHGRLVVEKDSASMDLAGTREYKVSMRRNHIELCKFDRKDDDYESFLDSMKSLTEKAMVAAERRKSHPGHALGDPIYEMVAFNTMKDRESKDYVGRTSELSLLREMLHVDVAQDYTMHQSRVALYGPAGAGKTELAVKICHEVLRSVKTSVFWVYATSNAGIQRAFVEYAELVGIYVPTAESLNADKICKRMQAWLEGPRSGIWVLVLDGMDDLDLEARQYIPNRNGNIIVTTKKAHILGDLVGVEEGILVDQMKRADALDLFQRLSRVDLHEPSILEDAESLLTKLDYLALPITQAAALIRHDELRVSEYIRLFDQSQEDKQTVLSRAAGYTWNEEARPSKTIITTWKITFDRLHEAYPASLELLSKMAFLDPMDMRRDMFAPTENKGQLKDFLDAMRPLRSYSLVDKLEQDAYRMHSLVSLCTRMHLAEDNSVPSVIRATIDIVVSAMPDDEADQRAMYTLTHALTISDHVLAFSKHESEKVRGAHTAHMEDRTDSDVTTPALGTLEYRLGKYLFRRGNYKAAISHGMKAHEVLQNTYSTQEHDYLDILESIARAHWNMNNFEMMREWLFKALSEKEKRYGHDDERTLDTVGRIASYYHFAGHLSRSLEWHRRDLEGKEKIFVEGDTRFIKTWNNIGGVLYLMGNYPAALGMHDRAFENALKSKNFPKSTMDDLKICRARDLSKLGRSLEARKILEAILAGREQEFGPDHPGSARAVEDIGETFLDEKNYEKAEEWYLNSLARYKNAHLAIGQILSNIGELYKRKANEDPSHRQSDYEESYRYTTMTMQGKEQMSEDTDAKYRESSELWHSLNRQQEELIADWDTEQEWQHLVPL</sequence>
<keyword evidence="2" id="KW-1185">Reference proteome</keyword>
<organism evidence="1 2">
    <name type="scientific">Alternaria gaisen</name>
    <dbReference type="NCBI Taxonomy" id="167740"/>
    <lineage>
        <taxon>Eukaryota</taxon>
        <taxon>Fungi</taxon>
        <taxon>Dikarya</taxon>
        <taxon>Ascomycota</taxon>
        <taxon>Pezizomycotina</taxon>
        <taxon>Dothideomycetes</taxon>
        <taxon>Pleosporomycetidae</taxon>
        <taxon>Pleosporales</taxon>
        <taxon>Pleosporineae</taxon>
        <taxon>Pleosporaceae</taxon>
        <taxon>Alternaria</taxon>
        <taxon>Alternaria sect. Alternaria</taxon>
    </lineage>
</organism>
<name>A0ACB6FZG0_9PLEO</name>
<evidence type="ECO:0000313" key="2">
    <source>
        <dbReference type="Proteomes" id="UP000293547"/>
    </source>
</evidence>
<dbReference type="Proteomes" id="UP000293547">
    <property type="component" value="Unassembled WGS sequence"/>
</dbReference>
<dbReference type="EMBL" id="PDWZ02000001">
    <property type="protein sequence ID" value="KAB2109740.1"/>
    <property type="molecule type" value="Genomic_DNA"/>
</dbReference>
<proteinExistence type="predicted"/>
<accession>A0ACB6FZG0</accession>
<gene>
    <name evidence="1" type="ORF">AG0111_0g1537</name>
</gene>
<evidence type="ECO:0000313" key="1">
    <source>
        <dbReference type="EMBL" id="KAB2109740.1"/>
    </source>
</evidence>
<protein>
    <submittedName>
        <fullName evidence="1">Uncharacterized protein</fullName>
    </submittedName>
</protein>
<comment type="caution">
    <text evidence="1">The sequence shown here is derived from an EMBL/GenBank/DDBJ whole genome shotgun (WGS) entry which is preliminary data.</text>
</comment>